<comment type="similarity">
    <text evidence="2 10">Belongs to the MscL family.</text>
</comment>
<feature type="transmembrane region" description="Helical" evidence="10">
    <location>
        <begin position="21"/>
        <end position="46"/>
    </location>
</feature>
<evidence type="ECO:0000256" key="10">
    <source>
        <dbReference type="HAMAP-Rule" id="MF_00115"/>
    </source>
</evidence>
<evidence type="ECO:0000256" key="7">
    <source>
        <dbReference type="ARBA" id="ARBA00023065"/>
    </source>
</evidence>
<dbReference type="InterPro" id="IPR019823">
    <property type="entry name" value="Mechanosensitive_channel_CS"/>
</dbReference>
<dbReference type="PANTHER" id="PTHR30266:SF2">
    <property type="entry name" value="LARGE-CONDUCTANCE MECHANOSENSITIVE CHANNEL"/>
    <property type="match status" value="1"/>
</dbReference>
<accession>A0ABQ2GSW4</accession>
<dbReference type="InterPro" id="IPR036019">
    <property type="entry name" value="MscL_channel"/>
</dbReference>
<evidence type="ECO:0000256" key="4">
    <source>
        <dbReference type="ARBA" id="ARBA00022475"/>
    </source>
</evidence>
<evidence type="ECO:0000313" key="11">
    <source>
        <dbReference type="EMBL" id="GGM11689.1"/>
    </source>
</evidence>
<name>A0ABQ2GSW4_9DEIO</name>
<evidence type="ECO:0000256" key="5">
    <source>
        <dbReference type="ARBA" id="ARBA00022692"/>
    </source>
</evidence>
<dbReference type="HAMAP" id="MF_00115">
    <property type="entry name" value="MscL"/>
    <property type="match status" value="1"/>
</dbReference>
<comment type="function">
    <text evidence="10">Channel that opens in response to stretch forces in the membrane lipid bilayer. May participate in the regulation of osmotic pressure changes within the cell.</text>
</comment>
<comment type="subcellular location">
    <subcellularLocation>
        <location evidence="1 10">Cell membrane</location>
        <topology evidence="1 10">Multi-pass membrane protein</topology>
    </subcellularLocation>
</comment>
<dbReference type="InterPro" id="IPR037673">
    <property type="entry name" value="MSC/AndL"/>
</dbReference>
<dbReference type="RefSeq" id="WP_188904073.1">
    <property type="nucleotide sequence ID" value="NZ_BMOM01000015.1"/>
</dbReference>
<comment type="caution">
    <text evidence="11">The sequence shown here is derived from an EMBL/GenBank/DDBJ whole genome shotgun (WGS) entry which is preliminary data.</text>
</comment>
<comment type="subunit">
    <text evidence="10">Homopentamer.</text>
</comment>
<evidence type="ECO:0000256" key="3">
    <source>
        <dbReference type="ARBA" id="ARBA00022448"/>
    </source>
</evidence>
<keyword evidence="6 10" id="KW-1133">Transmembrane helix</keyword>
<dbReference type="Proteomes" id="UP000661918">
    <property type="component" value="Unassembled WGS sequence"/>
</dbReference>
<dbReference type="NCBIfam" id="TIGR00220">
    <property type="entry name" value="mscL"/>
    <property type="match status" value="1"/>
</dbReference>
<evidence type="ECO:0000256" key="1">
    <source>
        <dbReference type="ARBA" id="ARBA00004651"/>
    </source>
</evidence>
<sequence>MFDGFKKFLLRGNLIDLAVGVIIGAAFSGVVTAFTQGVIMPIIGIFGGVPNFDTLQFTVNGSIFKYGTFLTALVNFLITASVIYFLVLVPVNRLMERFKREKKAAVTEPSNQEKLLAEIRDVLKASRPAGQEGATPPTSPHS</sequence>
<evidence type="ECO:0000256" key="2">
    <source>
        <dbReference type="ARBA" id="ARBA00007254"/>
    </source>
</evidence>
<reference evidence="12" key="1">
    <citation type="journal article" date="2019" name="Int. J. Syst. Evol. Microbiol.">
        <title>The Global Catalogue of Microorganisms (GCM) 10K type strain sequencing project: providing services to taxonomists for standard genome sequencing and annotation.</title>
        <authorList>
            <consortium name="The Broad Institute Genomics Platform"/>
            <consortium name="The Broad Institute Genome Sequencing Center for Infectious Disease"/>
            <person name="Wu L."/>
            <person name="Ma J."/>
        </authorList>
    </citation>
    <scope>NUCLEOTIDE SEQUENCE [LARGE SCALE GENOMIC DNA]</scope>
    <source>
        <strain evidence="12">JCM 15443</strain>
    </source>
</reference>
<dbReference type="Gene3D" id="1.10.1200.120">
    <property type="entry name" value="Large-conductance mechanosensitive channel, MscL, domain 1"/>
    <property type="match status" value="1"/>
</dbReference>
<dbReference type="EMBL" id="BMOM01000015">
    <property type="protein sequence ID" value="GGM11689.1"/>
    <property type="molecule type" value="Genomic_DNA"/>
</dbReference>
<proteinExistence type="inferred from homology"/>
<dbReference type="SUPFAM" id="SSF81330">
    <property type="entry name" value="Gated mechanosensitive channel"/>
    <property type="match status" value="1"/>
</dbReference>
<dbReference type="Pfam" id="PF01741">
    <property type="entry name" value="MscL"/>
    <property type="match status" value="1"/>
</dbReference>
<keyword evidence="7 10" id="KW-0406">Ion transport</keyword>
<dbReference type="PROSITE" id="PS01327">
    <property type="entry name" value="MSCL"/>
    <property type="match status" value="1"/>
</dbReference>
<feature type="transmembrane region" description="Helical" evidence="10">
    <location>
        <begin position="66"/>
        <end position="91"/>
    </location>
</feature>
<dbReference type="PRINTS" id="PR01264">
    <property type="entry name" value="MECHCHANNEL"/>
</dbReference>
<dbReference type="PANTHER" id="PTHR30266">
    <property type="entry name" value="MECHANOSENSITIVE CHANNEL MSCL"/>
    <property type="match status" value="1"/>
</dbReference>
<keyword evidence="9 10" id="KW-0407">Ion channel</keyword>
<organism evidence="11 12">
    <name type="scientific">Deinococcus aerophilus</name>
    <dbReference type="NCBI Taxonomy" id="522488"/>
    <lineage>
        <taxon>Bacteria</taxon>
        <taxon>Thermotogati</taxon>
        <taxon>Deinococcota</taxon>
        <taxon>Deinococci</taxon>
        <taxon>Deinococcales</taxon>
        <taxon>Deinococcaceae</taxon>
        <taxon>Deinococcus</taxon>
    </lineage>
</organism>
<evidence type="ECO:0000256" key="6">
    <source>
        <dbReference type="ARBA" id="ARBA00022989"/>
    </source>
</evidence>
<evidence type="ECO:0000256" key="9">
    <source>
        <dbReference type="ARBA" id="ARBA00023303"/>
    </source>
</evidence>
<keyword evidence="4 10" id="KW-1003">Cell membrane</keyword>
<dbReference type="InterPro" id="IPR001185">
    <property type="entry name" value="MS_channel"/>
</dbReference>
<keyword evidence="12" id="KW-1185">Reference proteome</keyword>
<evidence type="ECO:0000256" key="8">
    <source>
        <dbReference type="ARBA" id="ARBA00023136"/>
    </source>
</evidence>
<keyword evidence="8 10" id="KW-0472">Membrane</keyword>
<protein>
    <recommendedName>
        <fullName evidence="10">Large-conductance mechanosensitive channel</fullName>
    </recommendedName>
</protein>
<gene>
    <name evidence="10" type="primary">mscL</name>
    <name evidence="11" type="ORF">GCM10010841_20310</name>
</gene>
<keyword evidence="3 10" id="KW-0813">Transport</keyword>
<evidence type="ECO:0000313" key="12">
    <source>
        <dbReference type="Proteomes" id="UP000661918"/>
    </source>
</evidence>
<keyword evidence="5 10" id="KW-0812">Transmembrane</keyword>